<dbReference type="PROSITE" id="PS50887">
    <property type="entry name" value="GGDEF"/>
    <property type="match status" value="1"/>
</dbReference>
<dbReference type="PROSITE" id="PS50883">
    <property type="entry name" value="EAL"/>
    <property type="match status" value="1"/>
</dbReference>
<evidence type="ECO:0000259" key="4">
    <source>
        <dbReference type="PROSITE" id="PS50112"/>
    </source>
</evidence>
<dbReference type="InterPro" id="IPR000700">
    <property type="entry name" value="PAS-assoc_C"/>
</dbReference>
<dbReference type="Pfam" id="PF00072">
    <property type="entry name" value="Response_reg"/>
    <property type="match status" value="1"/>
</dbReference>
<feature type="domain" description="EAL" evidence="6">
    <location>
        <begin position="574"/>
        <end position="828"/>
    </location>
</feature>
<dbReference type="SMART" id="SM00091">
    <property type="entry name" value="PAS"/>
    <property type="match status" value="2"/>
</dbReference>
<dbReference type="NCBIfam" id="TIGR00254">
    <property type="entry name" value="GGDEF"/>
    <property type="match status" value="1"/>
</dbReference>
<dbReference type="InterPro" id="IPR052155">
    <property type="entry name" value="Biofilm_reg_signaling"/>
</dbReference>
<dbReference type="PROSITE" id="PS50110">
    <property type="entry name" value="RESPONSE_REGULATORY"/>
    <property type="match status" value="1"/>
</dbReference>
<dbReference type="InterPro" id="IPR035965">
    <property type="entry name" value="PAS-like_dom_sf"/>
</dbReference>
<dbReference type="SUPFAM" id="SSF141868">
    <property type="entry name" value="EAL domain-like"/>
    <property type="match status" value="1"/>
</dbReference>
<evidence type="ECO:0000256" key="2">
    <source>
        <dbReference type="SAM" id="MobiDB-lite"/>
    </source>
</evidence>
<dbReference type="InterPro" id="IPR001789">
    <property type="entry name" value="Sig_transdc_resp-reg_receiver"/>
</dbReference>
<dbReference type="InterPro" id="IPR043128">
    <property type="entry name" value="Rev_trsase/Diguanyl_cyclase"/>
</dbReference>
<dbReference type="Proteomes" id="UP000466332">
    <property type="component" value="Unassembled WGS sequence"/>
</dbReference>
<name>A0ABW9WQ26_9BURK</name>
<dbReference type="EMBL" id="WWCS01000042">
    <property type="protein sequence ID" value="MYN43314.1"/>
    <property type="molecule type" value="Genomic_DNA"/>
</dbReference>
<dbReference type="CDD" id="cd01949">
    <property type="entry name" value="GGDEF"/>
    <property type="match status" value="1"/>
</dbReference>
<dbReference type="Gene3D" id="3.20.20.450">
    <property type="entry name" value="EAL domain"/>
    <property type="match status" value="1"/>
</dbReference>
<evidence type="ECO:0000259" key="5">
    <source>
        <dbReference type="PROSITE" id="PS50113"/>
    </source>
</evidence>
<dbReference type="InterPro" id="IPR000014">
    <property type="entry name" value="PAS"/>
</dbReference>
<dbReference type="InterPro" id="IPR029787">
    <property type="entry name" value="Nucleotide_cyclase"/>
</dbReference>
<gene>
    <name evidence="8" type="ORF">GTP55_28625</name>
</gene>
<dbReference type="Pfam" id="PF00563">
    <property type="entry name" value="EAL"/>
    <property type="match status" value="1"/>
</dbReference>
<feature type="compositionally biased region" description="Low complexity" evidence="2">
    <location>
        <begin position="11"/>
        <end position="20"/>
    </location>
</feature>
<dbReference type="SUPFAM" id="SSF52172">
    <property type="entry name" value="CheY-like"/>
    <property type="match status" value="1"/>
</dbReference>
<feature type="region of interest" description="Disordered" evidence="2">
    <location>
        <begin position="1"/>
        <end position="20"/>
    </location>
</feature>
<protein>
    <submittedName>
        <fullName evidence="8">EAL domain-containing protein</fullName>
    </submittedName>
</protein>
<evidence type="ECO:0000259" key="7">
    <source>
        <dbReference type="PROSITE" id="PS50887"/>
    </source>
</evidence>
<dbReference type="SUPFAM" id="SSF55073">
    <property type="entry name" value="Nucleotide cyclase"/>
    <property type="match status" value="1"/>
</dbReference>
<dbReference type="CDD" id="cd00130">
    <property type="entry name" value="PAS"/>
    <property type="match status" value="2"/>
</dbReference>
<reference evidence="8 9" key="1">
    <citation type="submission" date="2019-12" db="EMBL/GenBank/DDBJ databases">
        <title>Novel species isolated from a subtropical stream in China.</title>
        <authorList>
            <person name="Lu H."/>
        </authorList>
    </citation>
    <scope>NUCLEOTIDE SEQUENCE [LARGE SCALE GENOMIC DNA]</scope>
    <source>
        <strain evidence="8 9">FT109W</strain>
    </source>
</reference>
<dbReference type="InterPro" id="IPR011006">
    <property type="entry name" value="CheY-like_superfamily"/>
</dbReference>
<dbReference type="Gene3D" id="3.40.50.2300">
    <property type="match status" value="1"/>
</dbReference>
<feature type="domain" description="PAC" evidence="5">
    <location>
        <begin position="228"/>
        <end position="280"/>
    </location>
</feature>
<dbReference type="InterPro" id="IPR001633">
    <property type="entry name" value="EAL_dom"/>
</dbReference>
<dbReference type="PROSITE" id="PS50112">
    <property type="entry name" value="PAS"/>
    <property type="match status" value="2"/>
</dbReference>
<dbReference type="CDD" id="cd01948">
    <property type="entry name" value="EAL"/>
    <property type="match status" value="1"/>
</dbReference>
<evidence type="ECO:0000259" key="6">
    <source>
        <dbReference type="PROSITE" id="PS50883"/>
    </source>
</evidence>
<dbReference type="Pfam" id="PF00990">
    <property type="entry name" value="GGDEF"/>
    <property type="match status" value="1"/>
</dbReference>
<dbReference type="NCBIfam" id="TIGR00229">
    <property type="entry name" value="sensory_box"/>
    <property type="match status" value="2"/>
</dbReference>
<dbReference type="PANTHER" id="PTHR44757">
    <property type="entry name" value="DIGUANYLATE CYCLASE DGCP"/>
    <property type="match status" value="1"/>
</dbReference>
<dbReference type="Pfam" id="PF08448">
    <property type="entry name" value="PAS_4"/>
    <property type="match status" value="2"/>
</dbReference>
<comment type="caution">
    <text evidence="1">Lacks conserved residue(s) required for the propagation of feature annotation.</text>
</comment>
<dbReference type="InterPro" id="IPR013656">
    <property type="entry name" value="PAS_4"/>
</dbReference>
<evidence type="ECO:0000256" key="1">
    <source>
        <dbReference type="PROSITE-ProRule" id="PRU00169"/>
    </source>
</evidence>
<dbReference type="InterPro" id="IPR001610">
    <property type="entry name" value="PAC"/>
</dbReference>
<feature type="domain" description="GGDEF" evidence="7">
    <location>
        <begin position="432"/>
        <end position="565"/>
    </location>
</feature>
<sequence length="843" mass="90725">MTHQRGNGTMSSTSAPAGASGTPARILVVEHDHAAAAAMCAQLVSLGYSICAQVDSGEAAIGAALAQRPDLVVINAVLPGAVSGVAAAEAISRQLGAPLLFLSAYSDPDTVRQAINAQPYGYLTKPFDIRELYAQIEVALAKGRADHQVREALQWYAATLRGVGDSVIVTDDAARVRYLNPAAEALLGWQLSAALGQEADAVIQLRDAGGDRVPSPFQRLLHGGGGALPDDLRLQLPSGETCLVEDSAAPIYGLQGKLLGTVLVLRDIRQRAAAEQRLRRSEERFRNAFDLAPGGMALAAADGRFIQVNAALCRLLRRAPPQLLGRRLDDFAAGEAHTAAQLAALDGANSVQFEQCLHAGRGHVWALVSVSALRPDDGGGQLYQLQDITQRKQAERKLARLAHFDALTGLPNRLAISEEAERLIARARRGARRLAVVFLDLDYFKHINDSLGHETGDRLLRVIGKRLRQAVRESDMVGRLGGDEFVVLLPEIDDLADIPKVAAKMQAACLKPVHMRGHELRVGISLGASLYPDDAADVRSLLRYADSAMYQAKTEGRGNFQFYRHDMTRGIEQRLRLGASLRQALDRDEFELYYQPIVTLEAMRPRAAEALLRWHHPQLGLLGPDQFLPLAEEIGLATPLGHWVFGAACRAAAGWRAPDGAPLQLAINISPSQLRERALVDVITQALHAAGLPPQQLCLEITEHLMLDDTARNRDVLAALKGLGVKVSIDDFGTGYSSLSYLGRLRVDEMKIDRSLTEHVCADSEHAAIVRAAVAMAHSLQLGVVSEGVENAQQHALLRAIGCDYAQGYWYLPPSPDAAFQAWLAGVSATPAPAGDNGPAPSA</sequence>
<comment type="caution">
    <text evidence="8">The sequence shown here is derived from an EMBL/GenBank/DDBJ whole genome shotgun (WGS) entry which is preliminary data.</text>
</comment>
<dbReference type="RefSeq" id="WP_161048160.1">
    <property type="nucleotide sequence ID" value="NZ_WWCS01000042.1"/>
</dbReference>
<dbReference type="SMART" id="SM00448">
    <property type="entry name" value="REC"/>
    <property type="match status" value="1"/>
</dbReference>
<evidence type="ECO:0000313" key="8">
    <source>
        <dbReference type="EMBL" id="MYN43314.1"/>
    </source>
</evidence>
<organism evidence="8 9">
    <name type="scientific">Duganella margarita</name>
    <dbReference type="NCBI Taxonomy" id="2692170"/>
    <lineage>
        <taxon>Bacteria</taxon>
        <taxon>Pseudomonadati</taxon>
        <taxon>Pseudomonadota</taxon>
        <taxon>Betaproteobacteria</taxon>
        <taxon>Burkholderiales</taxon>
        <taxon>Oxalobacteraceae</taxon>
        <taxon>Telluria group</taxon>
        <taxon>Duganella</taxon>
    </lineage>
</organism>
<dbReference type="InterPro" id="IPR035919">
    <property type="entry name" value="EAL_sf"/>
</dbReference>
<proteinExistence type="predicted"/>
<dbReference type="InterPro" id="IPR000160">
    <property type="entry name" value="GGDEF_dom"/>
</dbReference>
<evidence type="ECO:0000313" key="9">
    <source>
        <dbReference type="Proteomes" id="UP000466332"/>
    </source>
</evidence>
<dbReference type="Gene3D" id="3.30.450.20">
    <property type="entry name" value="PAS domain"/>
    <property type="match status" value="2"/>
</dbReference>
<dbReference type="Gene3D" id="3.30.70.270">
    <property type="match status" value="1"/>
</dbReference>
<feature type="domain" description="PAS" evidence="4">
    <location>
        <begin position="281"/>
        <end position="326"/>
    </location>
</feature>
<dbReference type="PROSITE" id="PS50113">
    <property type="entry name" value="PAC"/>
    <property type="match status" value="1"/>
</dbReference>
<dbReference type="PANTHER" id="PTHR44757:SF2">
    <property type="entry name" value="BIOFILM ARCHITECTURE MAINTENANCE PROTEIN MBAA"/>
    <property type="match status" value="1"/>
</dbReference>
<dbReference type="SUPFAM" id="SSF55785">
    <property type="entry name" value="PYP-like sensor domain (PAS domain)"/>
    <property type="match status" value="2"/>
</dbReference>
<feature type="domain" description="Response regulatory" evidence="3">
    <location>
        <begin position="25"/>
        <end position="140"/>
    </location>
</feature>
<dbReference type="SMART" id="SM00086">
    <property type="entry name" value="PAC"/>
    <property type="match status" value="2"/>
</dbReference>
<evidence type="ECO:0000259" key="3">
    <source>
        <dbReference type="PROSITE" id="PS50110"/>
    </source>
</evidence>
<dbReference type="SMART" id="SM00052">
    <property type="entry name" value="EAL"/>
    <property type="match status" value="1"/>
</dbReference>
<feature type="domain" description="PAS" evidence="4">
    <location>
        <begin position="152"/>
        <end position="205"/>
    </location>
</feature>
<keyword evidence="9" id="KW-1185">Reference proteome</keyword>
<dbReference type="SMART" id="SM00267">
    <property type="entry name" value="GGDEF"/>
    <property type="match status" value="1"/>
</dbReference>
<accession>A0ABW9WQ26</accession>
<feature type="compositionally biased region" description="Polar residues" evidence="2">
    <location>
        <begin position="1"/>
        <end position="10"/>
    </location>
</feature>